<dbReference type="AlphaFoldDB" id="A0A4U0WLW9"/>
<dbReference type="PANTHER" id="PTHR28199:SF1">
    <property type="entry name" value="PROCESSING OF GAS1 AND ALP PROTEIN 2"/>
    <property type="match status" value="1"/>
</dbReference>
<dbReference type="Pfam" id="PF07543">
    <property type="entry name" value="PGA2"/>
    <property type="match status" value="1"/>
</dbReference>
<dbReference type="GO" id="GO:0015031">
    <property type="term" value="P:protein transport"/>
    <property type="evidence" value="ECO:0007669"/>
    <property type="project" value="TreeGrafter"/>
</dbReference>
<evidence type="ECO:0000256" key="1">
    <source>
        <dbReference type="SAM" id="MobiDB-lite"/>
    </source>
</evidence>
<evidence type="ECO:0000313" key="2">
    <source>
        <dbReference type="EMBL" id="TKA64172.1"/>
    </source>
</evidence>
<feature type="region of interest" description="Disordered" evidence="1">
    <location>
        <begin position="80"/>
        <end position="125"/>
    </location>
</feature>
<keyword evidence="3" id="KW-1185">Reference proteome</keyword>
<reference evidence="2 3" key="1">
    <citation type="submission" date="2017-03" db="EMBL/GenBank/DDBJ databases">
        <title>Genomes of endolithic fungi from Antarctica.</title>
        <authorList>
            <person name="Coleine C."/>
            <person name="Masonjones S."/>
            <person name="Stajich J.E."/>
        </authorList>
    </citation>
    <scope>NUCLEOTIDE SEQUENCE [LARGE SCALE GENOMIC DNA]</scope>
    <source>
        <strain evidence="2 3">CCFEE 5187</strain>
    </source>
</reference>
<organism evidence="2 3">
    <name type="scientific">Cryomyces minteri</name>
    <dbReference type="NCBI Taxonomy" id="331657"/>
    <lineage>
        <taxon>Eukaryota</taxon>
        <taxon>Fungi</taxon>
        <taxon>Dikarya</taxon>
        <taxon>Ascomycota</taxon>
        <taxon>Pezizomycotina</taxon>
        <taxon>Dothideomycetes</taxon>
        <taxon>Dothideomycetes incertae sedis</taxon>
        <taxon>Cryomyces</taxon>
    </lineage>
</organism>
<accession>A0A4U0WLW9</accession>
<feature type="region of interest" description="Disordered" evidence="1">
    <location>
        <begin position="151"/>
        <end position="170"/>
    </location>
</feature>
<proteinExistence type="predicted"/>
<evidence type="ECO:0000313" key="3">
    <source>
        <dbReference type="Proteomes" id="UP000308768"/>
    </source>
</evidence>
<evidence type="ECO:0008006" key="4">
    <source>
        <dbReference type="Google" id="ProtNLM"/>
    </source>
</evidence>
<dbReference type="PANTHER" id="PTHR28199">
    <property type="entry name" value="PROCESSING OF GAS1 AND ALP PROTEIN 2"/>
    <property type="match status" value="1"/>
</dbReference>
<dbReference type="InterPro" id="IPR011431">
    <property type="entry name" value="Trafficking_Pga2"/>
</dbReference>
<dbReference type="STRING" id="331657.A0A4U0WLW9"/>
<dbReference type="EMBL" id="NAJN01001303">
    <property type="protein sequence ID" value="TKA64172.1"/>
    <property type="molecule type" value="Genomic_DNA"/>
</dbReference>
<comment type="caution">
    <text evidence="2">The sequence shown here is derived from an EMBL/GenBank/DDBJ whole genome shotgun (WGS) entry which is preliminary data.</text>
</comment>
<name>A0A4U0WLW9_9PEZI</name>
<protein>
    <recommendedName>
        <fullName evidence="4">DUF1531-domain-containing protein</fullName>
    </recommendedName>
</protein>
<dbReference type="OrthoDB" id="4227028at2759"/>
<dbReference type="Proteomes" id="UP000308768">
    <property type="component" value="Unassembled WGS sequence"/>
</dbReference>
<gene>
    <name evidence="2" type="ORF">B0A49_05968</name>
</gene>
<feature type="compositionally biased region" description="Basic and acidic residues" evidence="1">
    <location>
        <begin position="151"/>
        <end position="162"/>
    </location>
</feature>
<sequence>MAQTRPRYPVPTPSTLADTVTGTLSTWVGNFSRNTSTAFGQLRVRDYIRLIVIVGAYCLLRPYLIKIGAKIQAADHARPLDPNEMHSSAAAMSPNQLRGGRGAEYKIPGVDSEDEEEEDGEVQVGAGGFGRKARLRQRRLVREKLAEVERMRLQEEGEKSDREIEEFLVD</sequence>
<feature type="compositionally biased region" description="Acidic residues" evidence="1">
    <location>
        <begin position="111"/>
        <end position="121"/>
    </location>
</feature>